<dbReference type="InterPro" id="IPR001623">
    <property type="entry name" value="DnaJ_domain"/>
</dbReference>
<dbReference type="CDD" id="cd10747">
    <property type="entry name" value="DnaJ_C"/>
    <property type="match status" value="1"/>
</dbReference>
<evidence type="ECO:0000256" key="2">
    <source>
        <dbReference type="SAM" id="MobiDB-lite"/>
    </source>
</evidence>
<keyword evidence="5" id="KW-1185">Reference proteome</keyword>
<feature type="compositionally biased region" description="Low complexity" evidence="2">
    <location>
        <begin position="127"/>
        <end position="140"/>
    </location>
</feature>
<dbReference type="OrthoDB" id="550424at2759"/>
<organism evidence="4 5">
    <name type="scientific">Papaver somniferum</name>
    <name type="common">Opium poppy</name>
    <dbReference type="NCBI Taxonomy" id="3469"/>
    <lineage>
        <taxon>Eukaryota</taxon>
        <taxon>Viridiplantae</taxon>
        <taxon>Streptophyta</taxon>
        <taxon>Embryophyta</taxon>
        <taxon>Tracheophyta</taxon>
        <taxon>Spermatophyta</taxon>
        <taxon>Magnoliopsida</taxon>
        <taxon>Ranunculales</taxon>
        <taxon>Papaveraceae</taxon>
        <taxon>Papaveroideae</taxon>
        <taxon>Papaver</taxon>
    </lineage>
</organism>
<accession>A0A4Y7L353</accession>
<protein>
    <recommendedName>
        <fullName evidence="3">J domain-containing protein</fullName>
    </recommendedName>
</protein>
<feature type="region of interest" description="Disordered" evidence="2">
    <location>
        <begin position="79"/>
        <end position="166"/>
    </location>
</feature>
<dbReference type="FunFam" id="2.60.260.20:FF:000002">
    <property type="entry name" value="Dnaj homolog subfamily b member"/>
    <property type="match status" value="1"/>
</dbReference>
<dbReference type="InterPro" id="IPR036869">
    <property type="entry name" value="J_dom_sf"/>
</dbReference>
<dbReference type="STRING" id="3469.A0A4Y7L353"/>
<dbReference type="PROSITE" id="PS50076">
    <property type="entry name" value="DNAJ_2"/>
    <property type="match status" value="1"/>
</dbReference>
<evidence type="ECO:0000313" key="5">
    <source>
        <dbReference type="Proteomes" id="UP000316621"/>
    </source>
</evidence>
<dbReference type="GO" id="GO:0005829">
    <property type="term" value="C:cytosol"/>
    <property type="evidence" value="ECO:0007669"/>
    <property type="project" value="TreeGrafter"/>
</dbReference>
<proteinExistence type="predicted"/>
<sequence>MGVDYYNMLKVSRNASDENLKKAYRRLAMRWHPDKNPNNKKEAESKFKQISQAYDVLSDPQKRQIYDLYGADALLSGDIPENFSTTGPPPAPPSSSSSSNRYYHHSQHQQHHPTANAATPPPPPPASSSSNRNQNSSYQPRDPDEIYNEFFGGPDGNNKTKSSKKAPVLENKLPCKLEDLYLGAKRKVKISKSVLDESGKPVIKEEVLTIDITPGWKKGTKITFPEKGHQASRGVAPGDLTFVIDERPHALYKRDGNDLLVNQRISLLEALTGKTLSFTSLDGRNLHYQVTDIVKPGYEMVIPNEGMPISKEPGKKGNLRVKFDVKFPAILTPEQKSSLKRVLAG</sequence>
<dbReference type="Pfam" id="PF01556">
    <property type="entry name" value="DnaJ_C"/>
    <property type="match status" value="1"/>
</dbReference>
<dbReference type="OMA" id="SHSFNFH"/>
<dbReference type="GO" id="GO:0051082">
    <property type="term" value="F:unfolded protein binding"/>
    <property type="evidence" value="ECO:0007669"/>
    <property type="project" value="InterPro"/>
</dbReference>
<dbReference type="InterPro" id="IPR008971">
    <property type="entry name" value="HSP40/DnaJ_pept-bd"/>
</dbReference>
<dbReference type="InterPro" id="IPR002939">
    <property type="entry name" value="DnaJ_C"/>
</dbReference>
<dbReference type="FunFam" id="2.60.260.20:FF:000030">
    <property type="entry name" value="DNAJ heat shock family protein"/>
    <property type="match status" value="1"/>
</dbReference>
<dbReference type="PRINTS" id="PR00625">
    <property type="entry name" value="JDOMAIN"/>
</dbReference>
<dbReference type="InterPro" id="IPR018253">
    <property type="entry name" value="DnaJ_domain_CS"/>
</dbReference>
<dbReference type="AlphaFoldDB" id="A0A4Y7L353"/>
<dbReference type="Gene3D" id="2.60.260.20">
    <property type="entry name" value="Urease metallochaperone UreE, N-terminal domain"/>
    <property type="match status" value="2"/>
</dbReference>
<evidence type="ECO:0000259" key="3">
    <source>
        <dbReference type="PROSITE" id="PS50076"/>
    </source>
</evidence>
<dbReference type="GO" id="GO:0051087">
    <property type="term" value="F:protein-folding chaperone binding"/>
    <property type="evidence" value="ECO:0007669"/>
    <property type="project" value="TreeGrafter"/>
</dbReference>
<dbReference type="PROSITE" id="PS00636">
    <property type="entry name" value="DNAJ_1"/>
    <property type="match status" value="1"/>
</dbReference>
<dbReference type="SUPFAM" id="SSF46565">
    <property type="entry name" value="Chaperone J-domain"/>
    <property type="match status" value="1"/>
</dbReference>
<dbReference type="CDD" id="cd06257">
    <property type="entry name" value="DnaJ"/>
    <property type="match status" value="1"/>
</dbReference>
<name>A0A4Y7L353_PAPSO</name>
<feature type="compositionally biased region" description="Basic residues" evidence="2">
    <location>
        <begin position="102"/>
        <end position="111"/>
    </location>
</feature>
<dbReference type="Gramene" id="RZC79974">
    <property type="protein sequence ID" value="RZC79974"/>
    <property type="gene ID" value="C5167_042553"/>
</dbReference>
<dbReference type="SMART" id="SM00271">
    <property type="entry name" value="DnaJ"/>
    <property type="match status" value="1"/>
</dbReference>
<feature type="domain" description="J" evidence="3">
    <location>
        <begin position="4"/>
        <end position="70"/>
    </location>
</feature>
<dbReference type="Pfam" id="PF00226">
    <property type="entry name" value="DnaJ"/>
    <property type="match status" value="1"/>
</dbReference>
<dbReference type="InterPro" id="IPR051339">
    <property type="entry name" value="DnaJ_subfamily_B"/>
</dbReference>
<gene>
    <name evidence="4" type="ORF">C5167_042553</name>
</gene>
<reference evidence="4 5" key="1">
    <citation type="journal article" date="2018" name="Science">
        <title>The opium poppy genome and morphinan production.</title>
        <authorList>
            <person name="Guo L."/>
            <person name="Winzer T."/>
            <person name="Yang X."/>
            <person name="Li Y."/>
            <person name="Ning Z."/>
            <person name="He Z."/>
            <person name="Teodor R."/>
            <person name="Lu Y."/>
            <person name="Bowser T.A."/>
            <person name="Graham I.A."/>
            <person name="Ye K."/>
        </authorList>
    </citation>
    <scope>NUCLEOTIDE SEQUENCE [LARGE SCALE GENOMIC DNA]</scope>
    <source>
        <strain evidence="5">cv. HN1</strain>
        <tissue evidence="4">Leaves</tissue>
    </source>
</reference>
<evidence type="ECO:0000256" key="1">
    <source>
        <dbReference type="ARBA" id="ARBA00023186"/>
    </source>
</evidence>
<dbReference type="SUPFAM" id="SSF49493">
    <property type="entry name" value="HSP40/DnaJ peptide-binding domain"/>
    <property type="match status" value="2"/>
</dbReference>
<dbReference type="PANTHER" id="PTHR24078:SF175">
    <property type="entry name" value="DNAJ HEAT SHOCK FAMILY PROTEIN"/>
    <property type="match status" value="1"/>
</dbReference>
<dbReference type="PANTHER" id="PTHR24078">
    <property type="entry name" value="DNAJ HOMOLOG SUBFAMILY C MEMBER"/>
    <property type="match status" value="1"/>
</dbReference>
<dbReference type="Proteomes" id="UP000316621">
    <property type="component" value="Chromosome 10"/>
</dbReference>
<dbReference type="EMBL" id="CM010724">
    <property type="protein sequence ID" value="RZC79974.1"/>
    <property type="molecule type" value="Genomic_DNA"/>
</dbReference>
<dbReference type="GO" id="GO:0006457">
    <property type="term" value="P:protein folding"/>
    <property type="evidence" value="ECO:0007669"/>
    <property type="project" value="InterPro"/>
</dbReference>
<dbReference type="Gene3D" id="1.10.287.110">
    <property type="entry name" value="DnaJ domain"/>
    <property type="match status" value="1"/>
</dbReference>
<keyword evidence="1" id="KW-0143">Chaperone</keyword>
<evidence type="ECO:0000313" key="4">
    <source>
        <dbReference type="EMBL" id="RZC79974.1"/>
    </source>
</evidence>